<evidence type="ECO:0000313" key="6">
    <source>
        <dbReference type="Proteomes" id="UP000013782"/>
    </source>
</evidence>
<dbReference type="EMBL" id="AJAQ01000018">
    <property type="protein sequence ID" value="EOH93009.1"/>
    <property type="molecule type" value="Genomic_DNA"/>
</dbReference>
<dbReference type="InterPro" id="IPR010317">
    <property type="entry name" value="WxLIP_PGBD"/>
</dbReference>
<dbReference type="AlphaFoldDB" id="R2SYF4"/>
<protein>
    <submittedName>
        <fullName evidence="5">Uncharacterized protein</fullName>
    </submittedName>
</protein>
<proteinExistence type="predicted"/>
<name>R2SYF4_9ENTE</name>
<dbReference type="OrthoDB" id="2148359at2"/>
<keyword evidence="1" id="KW-0472">Membrane</keyword>
<organism evidence="5 6">
    <name type="scientific">Enterococcus pallens ATCC BAA-351</name>
    <dbReference type="NCBI Taxonomy" id="1158607"/>
    <lineage>
        <taxon>Bacteria</taxon>
        <taxon>Bacillati</taxon>
        <taxon>Bacillota</taxon>
        <taxon>Bacilli</taxon>
        <taxon>Lactobacillales</taxon>
        <taxon>Enterococcaceae</taxon>
        <taxon>Enterococcus</taxon>
    </lineage>
</organism>
<dbReference type="Pfam" id="PF11797">
    <property type="entry name" value="WxLIP_HBD"/>
    <property type="match status" value="1"/>
</dbReference>
<feature type="domain" description="WxL Interacting Protein host binding" evidence="4">
    <location>
        <begin position="172"/>
        <end position="308"/>
    </location>
</feature>
<evidence type="ECO:0000256" key="1">
    <source>
        <dbReference type="SAM" id="Phobius"/>
    </source>
</evidence>
<evidence type="ECO:0000259" key="4">
    <source>
        <dbReference type="Pfam" id="PF11797"/>
    </source>
</evidence>
<feature type="domain" description="WxL Interacting Protein peptidoglycan binding" evidence="3">
    <location>
        <begin position="40"/>
        <end position="160"/>
    </location>
</feature>
<keyword evidence="6" id="KW-1185">Reference proteome</keyword>
<dbReference type="PATRIC" id="fig|1158607.3.peg.2637"/>
<dbReference type="PROSITE" id="PS51257">
    <property type="entry name" value="PROKAR_LIPOPROTEIN"/>
    <property type="match status" value="1"/>
</dbReference>
<accession>R2SYF4</accession>
<evidence type="ECO:0000256" key="2">
    <source>
        <dbReference type="SAM" id="SignalP"/>
    </source>
</evidence>
<dbReference type="RefSeq" id="WP_010757638.1">
    <property type="nucleotide sequence ID" value="NZ_ASWD01000001.1"/>
</dbReference>
<dbReference type="InterPro" id="IPR021759">
    <property type="entry name" value="WxLIP_HBD"/>
</dbReference>
<dbReference type="STRING" id="160454.RV10_GL004485"/>
<reference evidence="5 6" key="1">
    <citation type="submission" date="2013-02" db="EMBL/GenBank/DDBJ databases">
        <title>The Genome Sequence of Enterococcus pallens BAA-351.</title>
        <authorList>
            <consortium name="The Broad Institute Genome Sequencing Platform"/>
            <consortium name="The Broad Institute Genome Sequencing Center for Infectious Disease"/>
            <person name="Earl A.M."/>
            <person name="Gilmore M.S."/>
            <person name="Lebreton F."/>
            <person name="Walker B."/>
            <person name="Young S.K."/>
            <person name="Zeng Q."/>
            <person name="Gargeya S."/>
            <person name="Fitzgerald M."/>
            <person name="Haas B."/>
            <person name="Abouelleil A."/>
            <person name="Alvarado L."/>
            <person name="Arachchi H.M."/>
            <person name="Berlin A.M."/>
            <person name="Chapman S.B."/>
            <person name="Dewar J."/>
            <person name="Goldberg J."/>
            <person name="Griggs A."/>
            <person name="Gujja S."/>
            <person name="Hansen M."/>
            <person name="Howarth C."/>
            <person name="Imamovic A."/>
            <person name="Larimer J."/>
            <person name="McCowan C."/>
            <person name="Murphy C."/>
            <person name="Neiman D."/>
            <person name="Pearson M."/>
            <person name="Priest M."/>
            <person name="Roberts A."/>
            <person name="Saif S."/>
            <person name="Shea T."/>
            <person name="Sisk P."/>
            <person name="Sykes S."/>
            <person name="Wortman J."/>
            <person name="Nusbaum C."/>
            <person name="Birren B."/>
        </authorList>
    </citation>
    <scope>NUCLEOTIDE SEQUENCE [LARGE SCALE GENOMIC DNA]</scope>
    <source>
        <strain evidence="5 6">ATCC BAA-351</strain>
    </source>
</reference>
<feature type="chain" id="PRO_5039272189" evidence="2">
    <location>
        <begin position="25"/>
        <end position="350"/>
    </location>
</feature>
<comment type="caution">
    <text evidence="5">The sequence shown here is derived from an EMBL/GenBank/DDBJ whole genome shotgun (WGS) entry which is preliminary data.</text>
</comment>
<keyword evidence="2" id="KW-0732">Signal</keyword>
<feature type="signal peptide" evidence="2">
    <location>
        <begin position="1"/>
        <end position="24"/>
    </location>
</feature>
<evidence type="ECO:0000313" key="5">
    <source>
        <dbReference type="EMBL" id="EOH93009.1"/>
    </source>
</evidence>
<sequence>MRQMKTIKKLLVGCILIIGSCLFATTTSYAEEEPQGGAGFTVESIIPENQVDKNYTFFYLKTTPEQPQTIEVKVTSTQKEPVTVKVAVHDAVSSSIGEIDYAQPKPKLDKSLTNPITSFVNVKDDVKEVTVENFEEKMVAFEITPPKDTYPGVKLGSIRFLREAEESESDQTGLVPEFARVIAVMLTEDEEPFDHGAELHLKNVGLTLFNGRKIIAANIQNDQPKVLQEMTIKGKVTRKGEKEVLAEQEQSNFAVAPNSNFDFQLPLGIERFTPGTYVFTGEATGDGRTWKWEEEFTVGQKQADKVNEETVFKVIVPAWVPWTAAGLLAALIGLIAYLVRRQHQWLEGRK</sequence>
<dbReference type="eggNOG" id="COG4072">
    <property type="taxonomic scope" value="Bacteria"/>
</dbReference>
<dbReference type="HOGENOM" id="CLU_051987_0_2_9"/>
<keyword evidence="1" id="KW-0812">Transmembrane</keyword>
<feature type="transmembrane region" description="Helical" evidence="1">
    <location>
        <begin position="319"/>
        <end position="339"/>
    </location>
</feature>
<gene>
    <name evidence="5" type="ORF">UAU_02651</name>
</gene>
<evidence type="ECO:0000259" key="3">
    <source>
        <dbReference type="Pfam" id="PF06030"/>
    </source>
</evidence>
<dbReference type="Proteomes" id="UP000013782">
    <property type="component" value="Unassembled WGS sequence"/>
</dbReference>
<dbReference type="Pfam" id="PF06030">
    <property type="entry name" value="WxLIP_PGBD"/>
    <property type="match status" value="1"/>
</dbReference>
<keyword evidence="1" id="KW-1133">Transmembrane helix</keyword>